<accession>A0AAN7T9M6</accession>
<evidence type="ECO:0000313" key="13">
    <source>
        <dbReference type="Proteomes" id="UP001310890"/>
    </source>
</evidence>
<keyword evidence="4 11" id="KW-0732">Signal</keyword>
<dbReference type="EMBL" id="JAVRRL010000089">
    <property type="protein sequence ID" value="KAK5108316.1"/>
    <property type="molecule type" value="Genomic_DNA"/>
</dbReference>
<keyword evidence="10" id="KW-0472">Membrane</keyword>
<keyword evidence="10" id="KW-0812">Transmembrane</keyword>
<dbReference type="PANTHER" id="PTHR12145">
    <property type="entry name" value="MANNAN ENDO-1,6-ALPHA-MANNOSIDASE DCW1"/>
    <property type="match status" value="1"/>
</dbReference>
<feature type="chain" id="PRO_5042989002" description="Mannan endo-1,6-alpha-mannosidase" evidence="11">
    <location>
        <begin position="21"/>
        <end position="465"/>
    </location>
</feature>
<evidence type="ECO:0000256" key="5">
    <source>
        <dbReference type="ARBA" id="ARBA00022801"/>
    </source>
</evidence>
<evidence type="ECO:0000256" key="9">
    <source>
        <dbReference type="SAM" id="MobiDB-lite"/>
    </source>
</evidence>
<sequence length="465" mass="48822">MHFPSTIGGICLAVTSLTHAINVDVNTTQSLTTAAKAVASRIVEIYSNTSTNIGLFPAPYYFWESGLTWDTLILYWALTGDSTYNDLVGEALLSQMGSNNDFMPANQTKNEGNDDQAFWALAAMTAAERGLPTPQEASANVTWIQRAQTVFDEQVARWDDQSCGGGLRWQIFPFNNGYDYKNALTNGNFAQLAARLGAFTGNATYTHWAMKTLQWSYDSGLISSSGAVYDGFSTTTNCSQANHIQWTASAGAYISAAASVMSATNAAPFWTTALNNLTSAIDLVFVQDGVLYESACAPGNYCSTDQLAFKSILLRALSMVQDLGTTDSTTNFNTTTPNSNNTSLAFITPLLRASAQAAAAACSGGTSGKDCGSDWTTANYDNSTGLGQELNALQAFLSNLPKKEVRNVNSTGGSMGTSGVSNGTGNGSSAGTSNGTQIYSSGAAGSLGVAIGMGVSLMFACALLL</sequence>
<keyword evidence="7 8" id="KW-0326">Glycosidase</keyword>
<keyword evidence="10" id="KW-1133">Transmembrane helix</keyword>
<dbReference type="EC" id="3.2.1.101" evidence="3 8"/>
<feature type="signal peptide" evidence="11">
    <location>
        <begin position="1"/>
        <end position="20"/>
    </location>
</feature>
<dbReference type="Proteomes" id="UP001310890">
    <property type="component" value="Unassembled WGS sequence"/>
</dbReference>
<organism evidence="12 13">
    <name type="scientific">Meristemomyces frigidus</name>
    <dbReference type="NCBI Taxonomy" id="1508187"/>
    <lineage>
        <taxon>Eukaryota</taxon>
        <taxon>Fungi</taxon>
        <taxon>Dikarya</taxon>
        <taxon>Ascomycota</taxon>
        <taxon>Pezizomycotina</taxon>
        <taxon>Dothideomycetes</taxon>
        <taxon>Dothideomycetidae</taxon>
        <taxon>Mycosphaerellales</taxon>
        <taxon>Teratosphaeriaceae</taxon>
        <taxon>Meristemomyces</taxon>
    </lineage>
</organism>
<comment type="caution">
    <text evidence="12">The sequence shown here is derived from an EMBL/GenBank/DDBJ whole genome shotgun (WGS) entry which is preliminary data.</text>
</comment>
<dbReference type="AlphaFoldDB" id="A0AAN7T9M6"/>
<evidence type="ECO:0000256" key="2">
    <source>
        <dbReference type="ARBA" id="ARBA00009699"/>
    </source>
</evidence>
<evidence type="ECO:0000256" key="7">
    <source>
        <dbReference type="ARBA" id="ARBA00023295"/>
    </source>
</evidence>
<dbReference type="Gene3D" id="1.50.10.20">
    <property type="match status" value="1"/>
</dbReference>
<evidence type="ECO:0000256" key="11">
    <source>
        <dbReference type="SAM" id="SignalP"/>
    </source>
</evidence>
<evidence type="ECO:0000256" key="8">
    <source>
        <dbReference type="PIRNR" id="PIRNR016302"/>
    </source>
</evidence>
<name>A0AAN7T9M6_9PEZI</name>
<evidence type="ECO:0000256" key="10">
    <source>
        <dbReference type="SAM" id="Phobius"/>
    </source>
</evidence>
<keyword evidence="5 8" id="KW-0378">Hydrolase</keyword>
<dbReference type="InterPro" id="IPR005198">
    <property type="entry name" value="Glyco_hydro_76"/>
</dbReference>
<feature type="transmembrane region" description="Helical" evidence="10">
    <location>
        <begin position="443"/>
        <end position="464"/>
    </location>
</feature>
<protein>
    <recommendedName>
        <fullName evidence="3 8">Mannan endo-1,6-alpha-mannosidase</fullName>
        <ecNumber evidence="3 8">3.2.1.101</ecNumber>
    </recommendedName>
</protein>
<evidence type="ECO:0000256" key="4">
    <source>
        <dbReference type="ARBA" id="ARBA00022729"/>
    </source>
</evidence>
<evidence type="ECO:0000256" key="1">
    <source>
        <dbReference type="ARBA" id="ARBA00001452"/>
    </source>
</evidence>
<dbReference type="InterPro" id="IPR008928">
    <property type="entry name" value="6-hairpin_glycosidase_sf"/>
</dbReference>
<dbReference type="InterPro" id="IPR014480">
    <property type="entry name" value="Mannan-1_6-alpha_mannosidase"/>
</dbReference>
<dbReference type="PIRSF" id="PIRSF016302">
    <property type="entry name" value="Man_a_manosd"/>
    <property type="match status" value="1"/>
</dbReference>
<evidence type="ECO:0000313" key="12">
    <source>
        <dbReference type="EMBL" id="KAK5108316.1"/>
    </source>
</evidence>
<dbReference type="SUPFAM" id="SSF48208">
    <property type="entry name" value="Six-hairpin glycosidases"/>
    <property type="match status" value="1"/>
</dbReference>
<comment type="catalytic activity">
    <reaction evidence="1 8">
        <text>Random hydrolysis of (1-&gt;6)-alpha-D-mannosidic linkages in unbranched (1-&gt;6)-mannans.</text>
        <dbReference type="EC" id="3.2.1.101"/>
    </reaction>
</comment>
<reference evidence="12" key="1">
    <citation type="submission" date="2023-08" db="EMBL/GenBank/DDBJ databases">
        <title>Black Yeasts Isolated from many extreme environments.</title>
        <authorList>
            <person name="Coleine C."/>
            <person name="Stajich J.E."/>
            <person name="Selbmann L."/>
        </authorList>
    </citation>
    <scope>NUCLEOTIDE SEQUENCE</scope>
    <source>
        <strain evidence="12">CCFEE 5401</strain>
    </source>
</reference>
<evidence type="ECO:0000256" key="6">
    <source>
        <dbReference type="ARBA" id="ARBA00023180"/>
    </source>
</evidence>
<feature type="compositionally biased region" description="Low complexity" evidence="9">
    <location>
        <begin position="408"/>
        <end position="421"/>
    </location>
</feature>
<feature type="region of interest" description="Disordered" evidence="9">
    <location>
        <begin position="408"/>
        <end position="429"/>
    </location>
</feature>
<dbReference type="Pfam" id="PF03663">
    <property type="entry name" value="Glyco_hydro_76"/>
    <property type="match status" value="1"/>
</dbReference>
<dbReference type="GO" id="GO:0016052">
    <property type="term" value="P:carbohydrate catabolic process"/>
    <property type="evidence" value="ECO:0007669"/>
    <property type="project" value="InterPro"/>
</dbReference>
<proteinExistence type="inferred from homology"/>
<gene>
    <name evidence="12" type="ORF">LTR62_008412</name>
</gene>
<evidence type="ECO:0000256" key="3">
    <source>
        <dbReference type="ARBA" id="ARBA00012350"/>
    </source>
</evidence>
<keyword evidence="6" id="KW-0325">Glycoprotein</keyword>
<dbReference type="GO" id="GO:0008496">
    <property type="term" value="F:mannan endo-1,6-alpha-mannosidase activity"/>
    <property type="evidence" value="ECO:0007669"/>
    <property type="project" value="UniProtKB-UniRule"/>
</dbReference>
<dbReference type="GO" id="GO:0009272">
    <property type="term" value="P:fungal-type cell wall biogenesis"/>
    <property type="evidence" value="ECO:0007669"/>
    <property type="project" value="TreeGrafter"/>
</dbReference>
<dbReference type="PANTHER" id="PTHR12145:SF36">
    <property type="entry name" value="MANNAN ENDO-1,6-ALPHA-MANNOSIDASE DCW1"/>
    <property type="match status" value="1"/>
</dbReference>
<comment type="similarity">
    <text evidence="2 8">Belongs to the glycosyl hydrolase 76 family.</text>
</comment>